<organism evidence="1 2">
    <name type="scientific">Ceratosolen solmsi marchali</name>
    <dbReference type="NCBI Taxonomy" id="326594"/>
    <lineage>
        <taxon>Eukaryota</taxon>
        <taxon>Metazoa</taxon>
        <taxon>Ecdysozoa</taxon>
        <taxon>Arthropoda</taxon>
        <taxon>Hexapoda</taxon>
        <taxon>Insecta</taxon>
        <taxon>Pterygota</taxon>
        <taxon>Neoptera</taxon>
        <taxon>Endopterygota</taxon>
        <taxon>Hymenoptera</taxon>
        <taxon>Apocrita</taxon>
        <taxon>Proctotrupomorpha</taxon>
        <taxon>Chalcidoidea</taxon>
        <taxon>Agaonidae</taxon>
        <taxon>Agaoninae</taxon>
        <taxon>Ceratosolen</taxon>
    </lineage>
</organism>
<dbReference type="RefSeq" id="XP_011494105.1">
    <property type="nucleotide sequence ID" value="XM_011495803.1"/>
</dbReference>
<gene>
    <name evidence="2 3" type="primary">LOC105359260</name>
</gene>
<keyword evidence="1" id="KW-1185">Reference proteome</keyword>
<evidence type="ECO:0000313" key="3">
    <source>
        <dbReference type="RefSeq" id="XP_011494105.1"/>
    </source>
</evidence>
<dbReference type="KEGG" id="csol:105359260"/>
<dbReference type="Proteomes" id="UP000695007">
    <property type="component" value="Unplaced"/>
</dbReference>
<proteinExistence type="predicted"/>
<evidence type="ECO:0000313" key="1">
    <source>
        <dbReference type="Proteomes" id="UP000695007"/>
    </source>
</evidence>
<dbReference type="GeneID" id="105359260"/>
<sequence>MAGFQLDDLLKDDKKDSNLIPDLSKATCDSQEEFRRLMECCPEFKIKPEKLKRDDIKVRDKNFTWKTTKKELRALRKEWNYGNPIPPDMRMLNIQELQQVAIDWRMLTSLRPKLRQDEEMFSRLVEMGKLQLKTREFEQRNFVNPIRRAKNRAGIIESSVQICGDCGEEFCNGESCGDILYDSYIRVTVKPSEAKVRLSANAAAIIAGIDSGKAKPGEDNGPRSKTYRTPSRLLSARALAWAATIAP</sequence>
<name>A0AAJ6VKP1_9HYME</name>
<protein>
    <submittedName>
        <fullName evidence="2 3">Uncharacterized protein LOC105359260</fullName>
    </submittedName>
</protein>
<reference evidence="2 3" key="1">
    <citation type="submission" date="2025-04" db="UniProtKB">
        <authorList>
            <consortium name="RefSeq"/>
        </authorList>
    </citation>
    <scope>IDENTIFICATION</scope>
</reference>
<dbReference type="RefSeq" id="XP_011494104.1">
    <property type="nucleotide sequence ID" value="XM_011495802.1"/>
</dbReference>
<accession>A0AAJ6VKP1</accession>
<evidence type="ECO:0000313" key="2">
    <source>
        <dbReference type="RefSeq" id="XP_011494104.1"/>
    </source>
</evidence>
<dbReference type="AlphaFoldDB" id="A0AAJ6VKP1"/>